<name>A0A1V9G5B4_9BACT</name>
<dbReference type="Proteomes" id="UP000192796">
    <property type="component" value="Unassembled WGS sequence"/>
</dbReference>
<keyword evidence="4" id="KW-1185">Reference proteome</keyword>
<comment type="caution">
    <text evidence="3">The sequence shown here is derived from an EMBL/GenBank/DDBJ whole genome shotgun (WGS) entry which is preliminary data.</text>
</comment>
<sequence length="216" mass="24811">MKFYTWLIRYRLYLGLALIALGVLANVYSGFWPAFPAYLIGAILVFGHFFIGPLRLIQEHMETGDVEGAKRVLNSVKYPNLLYKPIRSAFFTFKGQLAMMEQDFDTAEKNMKKGLDLGTPMKEVKGASMLQMGMISLQKNDFKQAEKYIRQAIREGLPDKENEAAAYLQMCNIMMNKREFRAAKEFFRKAKALKPTTAELVKQIKEIEKYISRLPG</sequence>
<dbReference type="SUPFAM" id="SSF48452">
    <property type="entry name" value="TPR-like"/>
    <property type="match status" value="1"/>
</dbReference>
<feature type="transmembrane region" description="Helical" evidence="2">
    <location>
        <begin position="12"/>
        <end position="31"/>
    </location>
</feature>
<dbReference type="InterPro" id="IPR019734">
    <property type="entry name" value="TPR_rpt"/>
</dbReference>
<dbReference type="STRING" id="1703345.A3860_14640"/>
<dbReference type="Gene3D" id="1.25.40.10">
    <property type="entry name" value="Tetratricopeptide repeat domain"/>
    <property type="match status" value="1"/>
</dbReference>
<dbReference type="Pfam" id="PF13181">
    <property type="entry name" value="TPR_8"/>
    <property type="match status" value="1"/>
</dbReference>
<keyword evidence="2" id="KW-0812">Transmembrane</keyword>
<evidence type="ECO:0000256" key="2">
    <source>
        <dbReference type="SAM" id="Phobius"/>
    </source>
</evidence>
<keyword evidence="1" id="KW-0802">TPR repeat</keyword>
<feature type="transmembrane region" description="Helical" evidence="2">
    <location>
        <begin position="37"/>
        <end position="57"/>
    </location>
</feature>
<organism evidence="3 4">
    <name type="scientific">Niastella vici</name>
    <dbReference type="NCBI Taxonomy" id="1703345"/>
    <lineage>
        <taxon>Bacteria</taxon>
        <taxon>Pseudomonadati</taxon>
        <taxon>Bacteroidota</taxon>
        <taxon>Chitinophagia</taxon>
        <taxon>Chitinophagales</taxon>
        <taxon>Chitinophagaceae</taxon>
        <taxon>Niastella</taxon>
    </lineage>
</organism>
<dbReference type="OrthoDB" id="1494476at2"/>
<dbReference type="InterPro" id="IPR011990">
    <property type="entry name" value="TPR-like_helical_dom_sf"/>
</dbReference>
<keyword evidence="2" id="KW-0472">Membrane</keyword>
<gene>
    <name evidence="3" type="ORF">A3860_14640</name>
</gene>
<protein>
    <submittedName>
        <fullName evidence="3">Uncharacterized protein</fullName>
    </submittedName>
</protein>
<evidence type="ECO:0000313" key="3">
    <source>
        <dbReference type="EMBL" id="OQP65831.1"/>
    </source>
</evidence>
<accession>A0A1V9G5B4</accession>
<dbReference type="EMBL" id="LVYD01000013">
    <property type="protein sequence ID" value="OQP65831.1"/>
    <property type="molecule type" value="Genomic_DNA"/>
</dbReference>
<proteinExistence type="predicted"/>
<evidence type="ECO:0000256" key="1">
    <source>
        <dbReference type="PROSITE-ProRule" id="PRU00339"/>
    </source>
</evidence>
<dbReference type="PROSITE" id="PS50005">
    <property type="entry name" value="TPR"/>
    <property type="match status" value="1"/>
</dbReference>
<evidence type="ECO:0000313" key="4">
    <source>
        <dbReference type="Proteomes" id="UP000192796"/>
    </source>
</evidence>
<dbReference type="RefSeq" id="WP_081145673.1">
    <property type="nucleotide sequence ID" value="NZ_LVYD01000013.1"/>
</dbReference>
<keyword evidence="2" id="KW-1133">Transmembrane helix</keyword>
<dbReference type="AlphaFoldDB" id="A0A1V9G5B4"/>
<feature type="repeat" description="TPR" evidence="1">
    <location>
        <begin position="164"/>
        <end position="197"/>
    </location>
</feature>
<reference evidence="3 4" key="1">
    <citation type="submission" date="2016-03" db="EMBL/GenBank/DDBJ databases">
        <title>Niastella vici sp. nov., isolated from farmland soil.</title>
        <authorList>
            <person name="Chen L."/>
            <person name="Wang D."/>
            <person name="Yang S."/>
            <person name="Wang G."/>
        </authorList>
    </citation>
    <scope>NUCLEOTIDE SEQUENCE [LARGE SCALE GENOMIC DNA]</scope>
    <source>
        <strain evidence="3 4">DJ57</strain>
    </source>
</reference>